<organism evidence="1 2">
    <name type="scientific">Metabacillus herbersteinensis</name>
    <dbReference type="NCBI Taxonomy" id="283816"/>
    <lineage>
        <taxon>Bacteria</taxon>
        <taxon>Bacillati</taxon>
        <taxon>Bacillota</taxon>
        <taxon>Bacilli</taxon>
        <taxon>Bacillales</taxon>
        <taxon>Bacillaceae</taxon>
        <taxon>Metabacillus</taxon>
    </lineage>
</organism>
<accession>A0ABV6GEK4</accession>
<proteinExistence type="predicted"/>
<reference evidence="1 2" key="1">
    <citation type="submission" date="2024-09" db="EMBL/GenBank/DDBJ databases">
        <authorList>
            <person name="Sun Q."/>
            <person name="Mori K."/>
        </authorList>
    </citation>
    <scope>NUCLEOTIDE SEQUENCE [LARGE SCALE GENOMIC DNA]</scope>
    <source>
        <strain evidence="1 2">CCM 7228</strain>
    </source>
</reference>
<dbReference type="Pfam" id="PF11553">
    <property type="entry name" value="DUF3231"/>
    <property type="match status" value="1"/>
</dbReference>
<dbReference type="InterPro" id="IPR021617">
    <property type="entry name" value="DUF3231"/>
</dbReference>
<name>A0ABV6GEK4_9BACI</name>
<evidence type="ECO:0000313" key="1">
    <source>
        <dbReference type="EMBL" id="MFC0272100.1"/>
    </source>
</evidence>
<dbReference type="Proteomes" id="UP001589854">
    <property type="component" value="Unassembled WGS sequence"/>
</dbReference>
<dbReference type="Gene3D" id="1.20.1260.10">
    <property type="match status" value="1"/>
</dbReference>
<dbReference type="RefSeq" id="WP_378934066.1">
    <property type="nucleotide sequence ID" value="NZ_JBHLVO010000008.1"/>
</dbReference>
<comment type="caution">
    <text evidence="1">The sequence shown here is derived from an EMBL/GenBank/DDBJ whole genome shotgun (WGS) entry which is preliminary data.</text>
</comment>
<keyword evidence="2" id="KW-1185">Reference proteome</keyword>
<protein>
    <submittedName>
        <fullName evidence="1">DUF3231 family protein</fullName>
    </submittedName>
</protein>
<gene>
    <name evidence="1" type="ORF">ACFFIX_11620</name>
</gene>
<dbReference type="EMBL" id="JBHLVO010000008">
    <property type="protein sequence ID" value="MFC0272100.1"/>
    <property type="molecule type" value="Genomic_DNA"/>
</dbReference>
<dbReference type="InterPro" id="IPR012347">
    <property type="entry name" value="Ferritin-like"/>
</dbReference>
<sequence length="96" mass="10938">MEKTDINLSSAEISALWATYIQSSATTCFYKNFLQHMKDQQIKPLIEEALLLNENTLKRITEIFNNEEFPIPIGFSAKDIDLSAPAILRNNNSTFI</sequence>
<evidence type="ECO:0000313" key="2">
    <source>
        <dbReference type="Proteomes" id="UP001589854"/>
    </source>
</evidence>